<sequence>MTARPLPWLWRLQAMLADSLPLLLMAVLAGGSWWLVKNTPSFDAPSQATTLRHVPDYVMTGFEIRRITPDGTLQVLVSGRELRHYPDDDTVEIDDARVHAVAPDGARALATARLARSNADGSHLQLEGDVRLRRFAPQAPEDGPVQLDVHSPFLEVLSNAELMRTSRPVTIEQDGLRIQAQGFEYRHLSGQWRFFGRSEAVVAPTTRKR</sequence>
<reference evidence="6 7" key="1">
    <citation type="submission" date="2024-05" db="EMBL/GenBank/DDBJ databases">
        <title>Roseateles sp. DJS-2-20 16S ribosomal RNA gene Genome sequencing and assembly.</title>
        <authorList>
            <person name="Woo H."/>
        </authorList>
    </citation>
    <scope>NUCLEOTIDE SEQUENCE [LARGE SCALE GENOMIC DNA]</scope>
    <source>
        <strain evidence="6 7">DJS-2-20</strain>
    </source>
</reference>
<keyword evidence="4" id="KW-1133">Transmembrane helix</keyword>
<protein>
    <submittedName>
        <fullName evidence="6">LPS export ABC transporter periplasmic protein LptC</fullName>
    </submittedName>
</protein>
<evidence type="ECO:0000256" key="5">
    <source>
        <dbReference type="ARBA" id="ARBA00023136"/>
    </source>
</evidence>
<evidence type="ECO:0000313" key="6">
    <source>
        <dbReference type="EMBL" id="MEO3690627.1"/>
    </source>
</evidence>
<evidence type="ECO:0000256" key="1">
    <source>
        <dbReference type="ARBA" id="ARBA00022475"/>
    </source>
</evidence>
<dbReference type="InterPro" id="IPR010664">
    <property type="entry name" value="LipoPS_assembly_LptC-rel"/>
</dbReference>
<organism evidence="6 7">
    <name type="scientific">Roseateles paludis</name>
    <dbReference type="NCBI Taxonomy" id="3145238"/>
    <lineage>
        <taxon>Bacteria</taxon>
        <taxon>Pseudomonadati</taxon>
        <taxon>Pseudomonadota</taxon>
        <taxon>Betaproteobacteria</taxon>
        <taxon>Burkholderiales</taxon>
        <taxon>Sphaerotilaceae</taxon>
        <taxon>Roseateles</taxon>
    </lineage>
</organism>
<evidence type="ECO:0000256" key="3">
    <source>
        <dbReference type="ARBA" id="ARBA00022692"/>
    </source>
</evidence>
<dbReference type="InterPro" id="IPR052363">
    <property type="entry name" value="LPS_export_LptC"/>
</dbReference>
<dbReference type="Gene3D" id="2.60.450.10">
    <property type="entry name" value="Lipopolysaccharide (LPS) transport protein A like domain"/>
    <property type="match status" value="1"/>
</dbReference>
<evidence type="ECO:0000256" key="4">
    <source>
        <dbReference type="ARBA" id="ARBA00022989"/>
    </source>
</evidence>
<dbReference type="Pfam" id="PF06835">
    <property type="entry name" value="LptC"/>
    <property type="match status" value="1"/>
</dbReference>
<keyword evidence="3" id="KW-0812">Transmembrane</keyword>
<dbReference type="Proteomes" id="UP001495147">
    <property type="component" value="Unassembled WGS sequence"/>
</dbReference>
<evidence type="ECO:0000256" key="2">
    <source>
        <dbReference type="ARBA" id="ARBA00022519"/>
    </source>
</evidence>
<proteinExistence type="predicted"/>
<dbReference type="RefSeq" id="WP_347703451.1">
    <property type="nucleotide sequence ID" value="NZ_JBDPZD010000001.1"/>
</dbReference>
<keyword evidence="5" id="KW-0472">Membrane</keyword>
<dbReference type="EMBL" id="JBDPZD010000001">
    <property type="protein sequence ID" value="MEO3690627.1"/>
    <property type="molecule type" value="Genomic_DNA"/>
</dbReference>
<evidence type="ECO:0000313" key="7">
    <source>
        <dbReference type="Proteomes" id="UP001495147"/>
    </source>
</evidence>
<gene>
    <name evidence="6" type="primary">lptC</name>
    <name evidence="6" type="ORF">ABDJ85_04050</name>
</gene>
<accession>A0ABV0FXH6</accession>
<comment type="caution">
    <text evidence="6">The sequence shown here is derived from an EMBL/GenBank/DDBJ whole genome shotgun (WGS) entry which is preliminary data.</text>
</comment>
<keyword evidence="7" id="KW-1185">Reference proteome</keyword>
<keyword evidence="1" id="KW-1003">Cell membrane</keyword>
<name>A0ABV0FXH6_9BURK</name>
<dbReference type="PANTHER" id="PTHR37481:SF1">
    <property type="entry name" value="LIPOPOLYSACCHARIDE EXPORT SYSTEM PROTEIN LPTC"/>
    <property type="match status" value="1"/>
</dbReference>
<keyword evidence="2" id="KW-0997">Cell inner membrane</keyword>
<dbReference type="InterPro" id="IPR026265">
    <property type="entry name" value="LptC"/>
</dbReference>
<dbReference type="NCBIfam" id="TIGR04409">
    <property type="entry name" value="LptC_YrbK"/>
    <property type="match status" value="1"/>
</dbReference>
<dbReference type="PANTHER" id="PTHR37481">
    <property type="entry name" value="LIPOPOLYSACCHARIDE EXPORT SYSTEM PROTEIN LPTC"/>
    <property type="match status" value="1"/>
</dbReference>